<sequence>MFIDDHKYFKYCLDLGGKIEHPSSQDWRDANYLEDDVEKIKDFNILTWWKASSERYPIVSRIATDMLVIPTSVASKSAFSTGGCILDCYRSSSLPKTVEALVCSQQWLRSASTEYKIEVLLQEMQNLEIVKKESADATLSIE</sequence>
<evidence type="ECO:0000259" key="1">
    <source>
        <dbReference type="Pfam" id="PF05699"/>
    </source>
</evidence>
<gene>
    <name evidence="2" type="ORF">KY290_008094</name>
</gene>
<keyword evidence="3" id="KW-1185">Reference proteome</keyword>
<comment type="caution">
    <text evidence="2">The sequence shown here is derived from an EMBL/GenBank/DDBJ whole genome shotgun (WGS) entry which is preliminary data.</text>
</comment>
<reference evidence="2 3" key="1">
    <citation type="journal article" date="2021" name="bioRxiv">
        <title>Chromosome-scale and haplotype-resolved genome assembly of a tetraploid potato cultivar.</title>
        <authorList>
            <person name="Sun H."/>
            <person name="Jiao W.-B."/>
            <person name="Krause K."/>
            <person name="Campoy J.A."/>
            <person name="Goel M."/>
            <person name="Folz-Donahue K."/>
            <person name="Kukat C."/>
            <person name="Huettel B."/>
            <person name="Schneeberger K."/>
        </authorList>
    </citation>
    <scope>NUCLEOTIDE SEQUENCE [LARGE SCALE GENOMIC DNA]</scope>
    <source>
        <strain evidence="2">SolTubOtavaFocal</strain>
        <tissue evidence="2">Leaves</tissue>
    </source>
</reference>
<dbReference type="PANTHER" id="PTHR23272">
    <property type="entry name" value="BED FINGER-RELATED"/>
    <property type="match status" value="1"/>
</dbReference>
<evidence type="ECO:0000313" key="3">
    <source>
        <dbReference type="Proteomes" id="UP000826656"/>
    </source>
</evidence>
<feature type="domain" description="HAT C-terminal dimerisation" evidence="1">
    <location>
        <begin position="31"/>
        <end position="108"/>
    </location>
</feature>
<dbReference type="InterPro" id="IPR012337">
    <property type="entry name" value="RNaseH-like_sf"/>
</dbReference>
<evidence type="ECO:0000313" key="2">
    <source>
        <dbReference type="EMBL" id="KAH0776683.1"/>
    </source>
</evidence>
<proteinExistence type="predicted"/>
<dbReference type="PANTHER" id="PTHR23272:SF193">
    <property type="entry name" value="OS07G0624100 PROTEIN"/>
    <property type="match status" value="1"/>
</dbReference>
<dbReference type="Pfam" id="PF05699">
    <property type="entry name" value="Dimer_Tnp_hAT"/>
    <property type="match status" value="1"/>
</dbReference>
<dbReference type="SUPFAM" id="SSF53098">
    <property type="entry name" value="Ribonuclease H-like"/>
    <property type="match status" value="1"/>
</dbReference>
<organism evidence="2 3">
    <name type="scientific">Solanum tuberosum</name>
    <name type="common">Potato</name>
    <dbReference type="NCBI Taxonomy" id="4113"/>
    <lineage>
        <taxon>Eukaryota</taxon>
        <taxon>Viridiplantae</taxon>
        <taxon>Streptophyta</taxon>
        <taxon>Embryophyta</taxon>
        <taxon>Tracheophyta</taxon>
        <taxon>Spermatophyta</taxon>
        <taxon>Magnoliopsida</taxon>
        <taxon>eudicotyledons</taxon>
        <taxon>Gunneridae</taxon>
        <taxon>Pentapetalae</taxon>
        <taxon>asterids</taxon>
        <taxon>lamiids</taxon>
        <taxon>Solanales</taxon>
        <taxon>Solanaceae</taxon>
        <taxon>Solanoideae</taxon>
        <taxon>Solaneae</taxon>
        <taxon>Solanum</taxon>
    </lineage>
</organism>
<dbReference type="InterPro" id="IPR008906">
    <property type="entry name" value="HATC_C_dom"/>
</dbReference>
<name>A0ABQ7W9B0_SOLTU</name>
<protein>
    <recommendedName>
        <fullName evidence="1">HAT C-terminal dimerisation domain-containing protein</fullName>
    </recommendedName>
</protein>
<accession>A0ABQ7W9B0</accession>
<dbReference type="Proteomes" id="UP000826656">
    <property type="component" value="Unassembled WGS sequence"/>
</dbReference>
<dbReference type="EMBL" id="JAIVGD010000003">
    <property type="protein sequence ID" value="KAH0776683.1"/>
    <property type="molecule type" value="Genomic_DNA"/>
</dbReference>